<reference evidence="1" key="2">
    <citation type="journal article" date="2015" name="Data Brief">
        <title>Shoot transcriptome of the giant reed, Arundo donax.</title>
        <authorList>
            <person name="Barrero R.A."/>
            <person name="Guerrero F.D."/>
            <person name="Moolhuijzen P."/>
            <person name="Goolsby J.A."/>
            <person name="Tidwell J."/>
            <person name="Bellgard S.E."/>
            <person name="Bellgard M.I."/>
        </authorList>
    </citation>
    <scope>NUCLEOTIDE SEQUENCE</scope>
    <source>
        <tissue evidence="1">Shoot tissue taken approximately 20 cm above the soil surface</tissue>
    </source>
</reference>
<proteinExistence type="predicted"/>
<evidence type="ECO:0000313" key="1">
    <source>
        <dbReference type="EMBL" id="JAD88010.1"/>
    </source>
</evidence>
<name>A0A0A9DQR1_ARUDO</name>
<dbReference type="AlphaFoldDB" id="A0A0A9DQR1"/>
<accession>A0A0A9DQR1</accession>
<sequence>MAVASWYFITWYFPPPVKLTGRNTLFPTERK</sequence>
<protein>
    <submittedName>
        <fullName evidence="1">Uncharacterized protein</fullName>
    </submittedName>
</protein>
<reference evidence="1" key="1">
    <citation type="submission" date="2014-09" db="EMBL/GenBank/DDBJ databases">
        <authorList>
            <person name="Magalhaes I.L.F."/>
            <person name="Oliveira U."/>
            <person name="Santos F.R."/>
            <person name="Vidigal T.H.D.A."/>
            <person name="Brescovit A.D."/>
            <person name="Santos A.J."/>
        </authorList>
    </citation>
    <scope>NUCLEOTIDE SEQUENCE</scope>
    <source>
        <tissue evidence="1">Shoot tissue taken approximately 20 cm above the soil surface</tissue>
    </source>
</reference>
<dbReference type="EMBL" id="GBRH01209885">
    <property type="protein sequence ID" value="JAD88010.1"/>
    <property type="molecule type" value="Transcribed_RNA"/>
</dbReference>
<organism evidence="1">
    <name type="scientific">Arundo donax</name>
    <name type="common">Giant reed</name>
    <name type="synonym">Donax arundinaceus</name>
    <dbReference type="NCBI Taxonomy" id="35708"/>
    <lineage>
        <taxon>Eukaryota</taxon>
        <taxon>Viridiplantae</taxon>
        <taxon>Streptophyta</taxon>
        <taxon>Embryophyta</taxon>
        <taxon>Tracheophyta</taxon>
        <taxon>Spermatophyta</taxon>
        <taxon>Magnoliopsida</taxon>
        <taxon>Liliopsida</taxon>
        <taxon>Poales</taxon>
        <taxon>Poaceae</taxon>
        <taxon>PACMAD clade</taxon>
        <taxon>Arundinoideae</taxon>
        <taxon>Arundineae</taxon>
        <taxon>Arundo</taxon>
    </lineage>
</organism>